<protein>
    <recommendedName>
        <fullName evidence="2">DUF4116 domain-containing protein</fullName>
    </recommendedName>
</protein>
<feature type="domain" description="DUF4116" evidence="2">
    <location>
        <begin position="352"/>
        <end position="400"/>
    </location>
</feature>
<dbReference type="VEuPathDB" id="AmoebaDB:FDP41_012790"/>
<feature type="domain" description="DUF4116" evidence="2">
    <location>
        <begin position="302"/>
        <end position="350"/>
    </location>
</feature>
<evidence type="ECO:0000313" key="3">
    <source>
        <dbReference type="EMBL" id="KAF0981002.1"/>
    </source>
</evidence>
<dbReference type="AlphaFoldDB" id="A0A6A5C2M0"/>
<reference evidence="3 4" key="1">
    <citation type="journal article" date="2019" name="Sci. Rep.">
        <title>Nanopore sequencing improves the draft genome of the human pathogenic amoeba Naegleria fowleri.</title>
        <authorList>
            <person name="Liechti N."/>
            <person name="Schurch N."/>
            <person name="Bruggmann R."/>
            <person name="Wittwer M."/>
        </authorList>
    </citation>
    <scope>NUCLEOTIDE SEQUENCE [LARGE SCALE GENOMIC DNA]</scope>
    <source>
        <strain evidence="3 4">ATCC 30894</strain>
    </source>
</reference>
<dbReference type="VEuPathDB" id="AmoebaDB:NF0051350"/>
<accession>A0A6A5C2M0</accession>
<dbReference type="Proteomes" id="UP000444721">
    <property type="component" value="Unassembled WGS sequence"/>
</dbReference>
<sequence>MKRKQEEEINSVSIHTLEHSPSRKLVKLSSSSVNHASEKRRTMDDENTSCTKILLHNFSNNNIPIDETNNERLKELQMKLKMKFQNQMKGFSKWFLAKEAFKNDISRCLHPLKWIPIEFLDCQEVVLCILENISSLIEFEYYPKNYFPSWILECVAECEMESQWKHCKAVIMRAIAFNVVNVFNFATKSMLMQFKHDLIYYLLQSKIMDLLKQNGSALLWARAYQNNYEIVLTAVQTDSDALKYASASLQDNFDIVKKAVSTFGCSLAHASPSLKKNFEICLTAVKQDGFALLHVDPCFRNNIELVFNAVKQNGRALEIVSADLRNNFEIVLTAVRQNGASLAFAASEFQDNEEIVKEAVKTHGLAIHNASSRLRSDKNMALSALQQNGNPFEYIDEQLQNDQEIYARAVQNSGNLQSQTILHNIDRSSLNALKRARLEYMYHDFHIPYGYLVTTPVQLCKPEITLKSYYSDEMWWSYLCDNESPNWKYIFVDEEYSSSDSD</sequence>
<dbReference type="Pfam" id="PF13475">
    <property type="entry name" value="DUF4116"/>
    <property type="match status" value="4"/>
</dbReference>
<feature type="domain" description="DUF4116" evidence="2">
    <location>
        <begin position="252"/>
        <end position="300"/>
    </location>
</feature>
<evidence type="ECO:0000256" key="1">
    <source>
        <dbReference type="SAM" id="MobiDB-lite"/>
    </source>
</evidence>
<dbReference type="VEuPathDB" id="AmoebaDB:NF0051360"/>
<keyword evidence="4" id="KW-1185">Reference proteome</keyword>
<dbReference type="InterPro" id="IPR025197">
    <property type="entry name" value="DUF4116"/>
</dbReference>
<evidence type="ECO:0000259" key="2">
    <source>
        <dbReference type="Pfam" id="PF13475"/>
    </source>
</evidence>
<dbReference type="RefSeq" id="XP_044565715.1">
    <property type="nucleotide sequence ID" value="XM_044703348.1"/>
</dbReference>
<gene>
    <name evidence="3" type="ORF">FDP41_012790</name>
</gene>
<feature type="region of interest" description="Disordered" evidence="1">
    <location>
        <begin position="20"/>
        <end position="42"/>
    </location>
</feature>
<dbReference type="EMBL" id="VFQX01000016">
    <property type="protein sequence ID" value="KAF0981002.1"/>
    <property type="molecule type" value="Genomic_DNA"/>
</dbReference>
<comment type="caution">
    <text evidence="3">The sequence shown here is derived from an EMBL/GenBank/DDBJ whole genome shotgun (WGS) entry which is preliminary data.</text>
</comment>
<organism evidence="3 4">
    <name type="scientific">Naegleria fowleri</name>
    <name type="common">Brain eating amoeba</name>
    <dbReference type="NCBI Taxonomy" id="5763"/>
    <lineage>
        <taxon>Eukaryota</taxon>
        <taxon>Discoba</taxon>
        <taxon>Heterolobosea</taxon>
        <taxon>Tetramitia</taxon>
        <taxon>Eutetramitia</taxon>
        <taxon>Vahlkampfiidae</taxon>
        <taxon>Naegleria</taxon>
    </lineage>
</organism>
<proteinExistence type="predicted"/>
<name>A0A6A5C2M0_NAEFO</name>
<dbReference type="VEuPathDB" id="AmoebaDB:NfTy_080370"/>
<evidence type="ECO:0000313" key="4">
    <source>
        <dbReference type="Proteomes" id="UP000444721"/>
    </source>
</evidence>
<dbReference type="OrthoDB" id="206348at2759"/>
<dbReference type="GeneID" id="68120005"/>
<feature type="domain" description="DUF4116" evidence="2">
    <location>
        <begin position="207"/>
        <end position="250"/>
    </location>
</feature>